<sequence length="96" mass="10355">MYAAANMMIAICARNSLSMEKPSGRNSGSITDDMNSRLISGTPRMSSMYTTHSALMAGIFERRPRASSTPIGKAKAMPNVDRISVSGRPPQRAFST</sequence>
<dbReference type="AlphaFoldDB" id="A0A6S7APF7"/>
<evidence type="ECO:0000313" key="2">
    <source>
        <dbReference type="EMBL" id="CAB3742291.1"/>
    </source>
</evidence>
<feature type="region of interest" description="Disordered" evidence="1">
    <location>
        <begin position="20"/>
        <end position="44"/>
    </location>
</feature>
<evidence type="ECO:0000256" key="1">
    <source>
        <dbReference type="SAM" id="MobiDB-lite"/>
    </source>
</evidence>
<evidence type="ECO:0000313" key="3">
    <source>
        <dbReference type="Proteomes" id="UP000494111"/>
    </source>
</evidence>
<reference evidence="2 3" key="1">
    <citation type="submission" date="2020-04" db="EMBL/GenBank/DDBJ databases">
        <authorList>
            <person name="De Canck E."/>
        </authorList>
    </citation>
    <scope>NUCLEOTIDE SEQUENCE [LARGE SCALE GENOMIC DNA]</scope>
    <source>
        <strain evidence="2 3">LMG 3458</strain>
    </source>
</reference>
<gene>
    <name evidence="2" type="ORF">LMG3458_05933</name>
</gene>
<proteinExistence type="predicted"/>
<protein>
    <submittedName>
        <fullName evidence="2">Uncharacterized protein</fullName>
    </submittedName>
</protein>
<name>A0A6S7APF7_9BURK</name>
<dbReference type="EMBL" id="CADIJO010000040">
    <property type="protein sequence ID" value="CAB3742291.1"/>
    <property type="molecule type" value="Genomic_DNA"/>
</dbReference>
<organism evidence="2 3">
    <name type="scientific">Achromobacter deleyi</name>
    <dbReference type="NCBI Taxonomy" id="1353891"/>
    <lineage>
        <taxon>Bacteria</taxon>
        <taxon>Pseudomonadati</taxon>
        <taxon>Pseudomonadota</taxon>
        <taxon>Betaproteobacteria</taxon>
        <taxon>Burkholderiales</taxon>
        <taxon>Alcaligenaceae</taxon>
        <taxon>Achromobacter</taxon>
    </lineage>
</organism>
<feature type="compositionally biased region" description="Polar residues" evidence="1">
    <location>
        <begin position="24"/>
        <end position="44"/>
    </location>
</feature>
<accession>A0A6S7APF7</accession>
<dbReference type="Proteomes" id="UP000494111">
    <property type="component" value="Unassembled WGS sequence"/>
</dbReference>